<reference evidence="2" key="1">
    <citation type="submission" date="2021-01" db="EMBL/GenBank/DDBJ databases">
        <authorList>
            <person name="Corre E."/>
            <person name="Pelletier E."/>
            <person name="Niang G."/>
            <person name="Scheremetjew M."/>
            <person name="Finn R."/>
            <person name="Kale V."/>
            <person name="Holt S."/>
            <person name="Cochrane G."/>
            <person name="Meng A."/>
            <person name="Brown T."/>
            <person name="Cohen L."/>
        </authorList>
    </citation>
    <scope>NUCLEOTIDE SEQUENCE</scope>
    <source>
        <strain evidence="2">UTEX LB 985</strain>
    </source>
</reference>
<accession>A0A7S2BAI5</accession>
<organism evidence="2">
    <name type="scientific">Haptolina brevifila</name>
    <dbReference type="NCBI Taxonomy" id="156173"/>
    <lineage>
        <taxon>Eukaryota</taxon>
        <taxon>Haptista</taxon>
        <taxon>Haptophyta</taxon>
        <taxon>Prymnesiophyceae</taxon>
        <taxon>Prymnesiales</taxon>
        <taxon>Prymnesiaceae</taxon>
        <taxon>Haptolina</taxon>
    </lineage>
</organism>
<gene>
    <name evidence="2" type="ORF">CBRE1094_LOCUS652</name>
</gene>
<name>A0A7S2BAI5_9EUKA</name>
<protein>
    <submittedName>
        <fullName evidence="2">Uncharacterized protein</fullName>
    </submittedName>
</protein>
<feature type="region of interest" description="Disordered" evidence="1">
    <location>
        <begin position="1"/>
        <end position="37"/>
    </location>
</feature>
<sequence>MSKLLENGANPHIQKFMERKAPKGFGSPRANVKMPEEQTNICYPKEGLRDTILMKSMPMHMACKRADEVVRAPDKQEVYGRSKSDITTGHENLYERSYYGEY</sequence>
<proteinExistence type="predicted"/>
<dbReference type="EMBL" id="HBGU01001288">
    <property type="protein sequence ID" value="CAD9391365.1"/>
    <property type="molecule type" value="Transcribed_RNA"/>
</dbReference>
<evidence type="ECO:0000313" key="2">
    <source>
        <dbReference type="EMBL" id="CAD9391365.1"/>
    </source>
</evidence>
<evidence type="ECO:0000256" key="1">
    <source>
        <dbReference type="SAM" id="MobiDB-lite"/>
    </source>
</evidence>
<dbReference type="AlphaFoldDB" id="A0A7S2BAI5"/>